<organism evidence="1 2">
    <name type="scientific">Paraburkholderia hiiakae</name>
    <dbReference type="NCBI Taxonomy" id="1081782"/>
    <lineage>
        <taxon>Bacteria</taxon>
        <taxon>Pseudomonadati</taxon>
        <taxon>Pseudomonadota</taxon>
        <taxon>Betaproteobacteria</taxon>
        <taxon>Burkholderiales</taxon>
        <taxon>Burkholderiaceae</taxon>
        <taxon>Paraburkholderia</taxon>
    </lineage>
</organism>
<gene>
    <name evidence="1" type="ORF">LMG27952_03971</name>
</gene>
<evidence type="ECO:0000313" key="2">
    <source>
        <dbReference type="Proteomes" id="UP000656319"/>
    </source>
</evidence>
<evidence type="ECO:0000313" key="1">
    <source>
        <dbReference type="EMBL" id="CAD6543002.1"/>
    </source>
</evidence>
<dbReference type="RefSeq" id="WP_201697605.1">
    <property type="nucleotide sequence ID" value="NZ_CAJHCQ010000010.1"/>
</dbReference>
<comment type="caution">
    <text evidence="1">The sequence shown here is derived from an EMBL/GenBank/DDBJ whole genome shotgun (WGS) entry which is preliminary data.</text>
</comment>
<name>A0ABM8NTT0_9BURK</name>
<sequence length="216" mass="23312">MSQLFPRLVKAGIVLLDPSTGKVLRVISLQYNPDSVTRTLQIQGISEGGDRSEALRLKGPAIETFKLEAELDAADQLEFPDQNPNTVQYGLQPQIAALEALLNPTSVELINQNTLAQAGTLEIAPSESPLTLFVWSAQRVVPVRVTDFSVTEDAFDPSLNPIRAKLSLGLRTLTVDDLPFTHRGTSIFLNYLQAKERLAGLAPSPALSTLGIGGIP</sequence>
<evidence type="ECO:0008006" key="3">
    <source>
        <dbReference type="Google" id="ProtNLM"/>
    </source>
</evidence>
<keyword evidence="2" id="KW-1185">Reference proteome</keyword>
<protein>
    <recommendedName>
        <fullName evidence="3">DUF2993 domain-containing protein</fullName>
    </recommendedName>
</protein>
<proteinExistence type="predicted"/>
<accession>A0ABM8NTT0</accession>
<dbReference type="EMBL" id="CAJHCQ010000010">
    <property type="protein sequence ID" value="CAD6543002.1"/>
    <property type="molecule type" value="Genomic_DNA"/>
</dbReference>
<reference evidence="1 2" key="1">
    <citation type="submission" date="2020-10" db="EMBL/GenBank/DDBJ databases">
        <authorList>
            <person name="Peeters C."/>
        </authorList>
    </citation>
    <scope>NUCLEOTIDE SEQUENCE [LARGE SCALE GENOMIC DNA]</scope>
    <source>
        <strain evidence="1 2">LMG 27952</strain>
    </source>
</reference>
<dbReference type="Proteomes" id="UP000656319">
    <property type="component" value="Unassembled WGS sequence"/>
</dbReference>